<name>A0A819SU39_9BILA</name>
<dbReference type="AlphaFoldDB" id="A0A819SU39"/>
<accession>A0A819SU39</accession>
<dbReference type="Gene3D" id="2.60.40.1180">
    <property type="entry name" value="Golgi alpha-mannosidase II"/>
    <property type="match status" value="1"/>
</dbReference>
<reference evidence="3" key="1">
    <citation type="submission" date="2021-02" db="EMBL/GenBank/DDBJ databases">
        <authorList>
            <person name="Nowell W R."/>
        </authorList>
    </citation>
    <scope>NUCLEOTIDE SEQUENCE</scope>
</reference>
<comment type="caution">
    <text evidence="3">The sequence shown here is derived from an EMBL/GenBank/DDBJ whole genome shotgun (WGS) entry which is preliminary data.</text>
</comment>
<keyword evidence="2" id="KW-0326">Glycosidase</keyword>
<dbReference type="InterPro" id="IPR017853">
    <property type="entry name" value="GH"/>
</dbReference>
<proteinExistence type="predicted"/>
<dbReference type="Pfam" id="PF02065">
    <property type="entry name" value="Melibiase"/>
    <property type="match status" value="1"/>
</dbReference>
<dbReference type="SUPFAM" id="SSF51445">
    <property type="entry name" value="(Trans)glycosidases"/>
    <property type="match status" value="1"/>
</dbReference>
<dbReference type="Proteomes" id="UP000663842">
    <property type="component" value="Unassembled WGS sequence"/>
</dbReference>
<dbReference type="Gene3D" id="3.20.20.70">
    <property type="entry name" value="Aldolase class I"/>
    <property type="match status" value="1"/>
</dbReference>
<dbReference type="InterPro" id="IPR013780">
    <property type="entry name" value="Glyco_hydro_b"/>
</dbReference>
<dbReference type="InterPro" id="IPR013785">
    <property type="entry name" value="Aldolase_TIM"/>
</dbReference>
<dbReference type="EMBL" id="CAJOBF010002996">
    <property type="protein sequence ID" value="CAF4068090.1"/>
    <property type="molecule type" value="Genomic_DNA"/>
</dbReference>
<gene>
    <name evidence="3" type="ORF">UXM345_LOCUS20261</name>
</gene>
<sequence>MLCSGGGGRIDYGVLQYFTEFWPSDNTDGLERIFIQWSYSFFFPAISICNHVTDWGYDIVVSKLDENELLFSQQALQSYARLKDIIWHDELFRLVSPYRHEHDIAALMFVSENQDKAIVIVLEVLIAQRSFFKIHYPEII</sequence>
<organism evidence="3 4">
    <name type="scientific">Rotaria magnacalcarata</name>
    <dbReference type="NCBI Taxonomy" id="392030"/>
    <lineage>
        <taxon>Eukaryota</taxon>
        <taxon>Metazoa</taxon>
        <taxon>Spiralia</taxon>
        <taxon>Gnathifera</taxon>
        <taxon>Rotifera</taxon>
        <taxon>Eurotatoria</taxon>
        <taxon>Bdelloidea</taxon>
        <taxon>Philodinida</taxon>
        <taxon>Philodinidae</taxon>
        <taxon>Rotaria</taxon>
    </lineage>
</organism>
<evidence type="ECO:0000256" key="2">
    <source>
        <dbReference type="ARBA" id="ARBA00023295"/>
    </source>
</evidence>
<evidence type="ECO:0000256" key="1">
    <source>
        <dbReference type="ARBA" id="ARBA00022801"/>
    </source>
</evidence>
<evidence type="ECO:0000313" key="3">
    <source>
        <dbReference type="EMBL" id="CAF4068090.1"/>
    </source>
</evidence>
<keyword evidence="1" id="KW-0378">Hydrolase</keyword>
<dbReference type="GO" id="GO:0016798">
    <property type="term" value="F:hydrolase activity, acting on glycosyl bonds"/>
    <property type="evidence" value="ECO:0007669"/>
    <property type="project" value="UniProtKB-KW"/>
</dbReference>
<protein>
    <submittedName>
        <fullName evidence="3">Uncharacterized protein</fullName>
    </submittedName>
</protein>
<evidence type="ECO:0000313" key="4">
    <source>
        <dbReference type="Proteomes" id="UP000663842"/>
    </source>
</evidence>